<proteinExistence type="predicted"/>
<keyword evidence="3" id="KW-1185">Reference proteome</keyword>
<reference evidence="2" key="2">
    <citation type="submission" date="2020-09" db="EMBL/GenBank/DDBJ databases">
        <authorList>
            <person name="Sun Q."/>
            <person name="Zhou Y."/>
        </authorList>
    </citation>
    <scope>NUCLEOTIDE SEQUENCE</scope>
    <source>
        <strain evidence="2">CGMCC 1.6333</strain>
    </source>
</reference>
<evidence type="ECO:0000256" key="1">
    <source>
        <dbReference type="SAM" id="Phobius"/>
    </source>
</evidence>
<sequence>MKHNRTSENNLEQKLKNMPKINDSQSKDVLFNKIQEELTSEKKQKRYLPWLIPSCVALVASALIFIFVQSSITSPFETANEKISDSDRMTSSSDEYRYSLTESEELTLDSSDDGADIDGGEESTIMQDAVENIDSMVFYQQYEQEELFTIAVAGQYNQYAIPITLVDASSTGDPIDYYNRIDTFVDEEALGVATFPFKNIKFEFTNNNQQIYMKFPEGYQFPDGESNAYMFQQIVNLMFSSYGIDELIIQSDSGEQVDLGIFGTKETFPLQEIKNQVYKIYQLEDKQRLLVPTSNNQVDTIDEAFKNMQINEEDFNVKAPIPLNTSFEIIEKGTEQFTIAFSEFEQFGNNQTTANMIEAVLMTAKSFGYQTVEFIIPIDNKMVGDYAIQESIPVPDGVNPKILH</sequence>
<gene>
    <name evidence="2" type="ORF">GCM10011351_05570</name>
</gene>
<comment type="caution">
    <text evidence="2">The sequence shown here is derived from an EMBL/GenBank/DDBJ whole genome shotgun (WGS) entry which is preliminary data.</text>
</comment>
<dbReference type="Proteomes" id="UP000618460">
    <property type="component" value="Unassembled WGS sequence"/>
</dbReference>
<keyword evidence="1" id="KW-1133">Transmembrane helix</keyword>
<name>A0A917THA3_9BACI</name>
<feature type="transmembrane region" description="Helical" evidence="1">
    <location>
        <begin position="47"/>
        <end position="68"/>
    </location>
</feature>
<evidence type="ECO:0008006" key="4">
    <source>
        <dbReference type="Google" id="ProtNLM"/>
    </source>
</evidence>
<dbReference type="OrthoDB" id="2965336at2"/>
<evidence type="ECO:0000313" key="3">
    <source>
        <dbReference type="Proteomes" id="UP000618460"/>
    </source>
</evidence>
<dbReference type="RefSeq" id="WP_117152075.1">
    <property type="nucleotide sequence ID" value="NZ_BMLG01000001.1"/>
</dbReference>
<keyword evidence="1" id="KW-0472">Membrane</keyword>
<keyword evidence="1" id="KW-0812">Transmembrane</keyword>
<dbReference type="EMBL" id="BMLG01000001">
    <property type="protein sequence ID" value="GGM22643.1"/>
    <property type="molecule type" value="Genomic_DNA"/>
</dbReference>
<dbReference type="AlphaFoldDB" id="A0A917THA3"/>
<organism evidence="2 3">
    <name type="scientific">Paraliobacillus quinghaiensis</name>
    <dbReference type="NCBI Taxonomy" id="470815"/>
    <lineage>
        <taxon>Bacteria</taxon>
        <taxon>Bacillati</taxon>
        <taxon>Bacillota</taxon>
        <taxon>Bacilli</taxon>
        <taxon>Bacillales</taxon>
        <taxon>Bacillaceae</taxon>
        <taxon>Paraliobacillus</taxon>
    </lineage>
</organism>
<accession>A0A917THA3</accession>
<protein>
    <recommendedName>
        <fullName evidence="4">GerMN domain-containing protein</fullName>
    </recommendedName>
</protein>
<reference evidence="2" key="1">
    <citation type="journal article" date="2014" name="Int. J. Syst. Evol. Microbiol.">
        <title>Complete genome sequence of Corynebacterium casei LMG S-19264T (=DSM 44701T), isolated from a smear-ripened cheese.</title>
        <authorList>
            <consortium name="US DOE Joint Genome Institute (JGI-PGF)"/>
            <person name="Walter F."/>
            <person name="Albersmeier A."/>
            <person name="Kalinowski J."/>
            <person name="Ruckert C."/>
        </authorList>
    </citation>
    <scope>NUCLEOTIDE SEQUENCE</scope>
    <source>
        <strain evidence="2">CGMCC 1.6333</strain>
    </source>
</reference>
<evidence type="ECO:0000313" key="2">
    <source>
        <dbReference type="EMBL" id="GGM22643.1"/>
    </source>
</evidence>